<name>A0A975MPS0_9GAMM</name>
<dbReference type="RefSeq" id="WP_215583554.1">
    <property type="nucleotide sequence ID" value="NZ_CP073754.1"/>
</dbReference>
<dbReference type="Pfam" id="PF13676">
    <property type="entry name" value="TIR_2"/>
    <property type="match status" value="1"/>
</dbReference>
<feature type="domain" description="TIR" evidence="1">
    <location>
        <begin position="5"/>
        <end position="147"/>
    </location>
</feature>
<keyword evidence="3" id="KW-1185">Reference proteome</keyword>
<evidence type="ECO:0000313" key="2">
    <source>
        <dbReference type="EMBL" id="QWF71773.1"/>
    </source>
</evidence>
<reference evidence="2" key="1">
    <citation type="submission" date="2021-04" db="EMBL/GenBank/DDBJ databases">
        <title>Draft genome sequence data of methanotrophic Methylovulum sp. strain S1L and Methylomonas sp. strain S2AM isolated from boreal lake water columns.</title>
        <authorList>
            <person name="Rissanen A.J."/>
            <person name="Mangayil R."/>
            <person name="Svenning M.M."/>
            <person name="Khanongnuch R."/>
        </authorList>
    </citation>
    <scope>NUCLEOTIDE SEQUENCE</scope>
    <source>
        <strain evidence="2">S2AM</strain>
    </source>
</reference>
<dbReference type="SUPFAM" id="SSF56436">
    <property type="entry name" value="C-type lectin-like"/>
    <property type="match status" value="1"/>
</dbReference>
<evidence type="ECO:0000259" key="1">
    <source>
        <dbReference type="PROSITE" id="PS50104"/>
    </source>
</evidence>
<dbReference type="PANTHER" id="PTHR23150">
    <property type="entry name" value="SULFATASE MODIFYING FACTOR 1, 2"/>
    <property type="match status" value="1"/>
</dbReference>
<dbReference type="InterPro" id="IPR035897">
    <property type="entry name" value="Toll_tir_struct_dom_sf"/>
</dbReference>
<dbReference type="GO" id="GO:0007165">
    <property type="term" value="P:signal transduction"/>
    <property type="evidence" value="ECO:0007669"/>
    <property type="project" value="InterPro"/>
</dbReference>
<dbReference type="SMART" id="SM00255">
    <property type="entry name" value="TIR"/>
    <property type="match status" value="1"/>
</dbReference>
<gene>
    <name evidence="2" type="ORF">KEF85_04660</name>
</gene>
<dbReference type="SUPFAM" id="SSF52200">
    <property type="entry name" value="Toll/Interleukin receptor TIR domain"/>
    <property type="match status" value="1"/>
</dbReference>
<evidence type="ECO:0000313" key="3">
    <source>
        <dbReference type="Proteomes" id="UP000676649"/>
    </source>
</evidence>
<dbReference type="InterPro" id="IPR051043">
    <property type="entry name" value="Sulfatase_Mod_Factor_Kinase"/>
</dbReference>
<dbReference type="Proteomes" id="UP000676649">
    <property type="component" value="Chromosome"/>
</dbReference>
<dbReference type="Gene3D" id="3.90.1580.10">
    <property type="entry name" value="paralog of FGE (formylglycine-generating enzyme)"/>
    <property type="match status" value="1"/>
</dbReference>
<dbReference type="Pfam" id="PF03781">
    <property type="entry name" value="FGE-sulfatase"/>
    <property type="match status" value="1"/>
</dbReference>
<protein>
    <submittedName>
        <fullName evidence="2">SUMF1/EgtB/PvdO family nonheme iron enzyme</fullName>
    </submittedName>
</protein>
<dbReference type="EMBL" id="CP073754">
    <property type="protein sequence ID" value="QWF71773.1"/>
    <property type="molecule type" value="Genomic_DNA"/>
</dbReference>
<accession>A0A975MPS0</accession>
<dbReference type="PROSITE" id="PS50104">
    <property type="entry name" value="TIR"/>
    <property type="match status" value="1"/>
</dbReference>
<dbReference type="GO" id="GO:0120147">
    <property type="term" value="F:formylglycine-generating oxidase activity"/>
    <property type="evidence" value="ECO:0007669"/>
    <property type="project" value="TreeGrafter"/>
</dbReference>
<sequence length="474" mass="54159">MPSKKSISLFVTYAREDEIYRKELAKWLKPLQQQGLIGISNHKAILSGEYRENHIDYHLETADLVLLLISPDFIDSDYCYQNEMQRAIQRHERGECVVVLIFLRCTDIATTPLAKLQVLPTDLKPVKSWSDLDEAFHNITQGLSKLIQRLQVLSHFKSSTVSHNTQSLTDHNAAIDKVRLYGEITRILTGTERHELQWLTGVVKEYAPNLLATLTPDKPVWAEQMGADQFGPYAVFIFNGIKQIFRWIKPGEFMMGSPPHEDKRYDDEDLHQVTISQGFWIADTAVTQAFWRAVMGANPCHFRDNSLNPMDSVSWLDVQEFIQRLIAFYHGLPVSLPSEAQWEYACRAGTISPFSLGENITPLLVNYNGIKPYAGADHGLNRKRTVPVKSLPPNAWGLYEMHGNVWEWCQDNWQEHLAVAIAVDIDMSSEERDRRVLRGGSWLSGGVLCRSAYRCYWHQGLRNSSAGFRLVLNQ</sequence>
<dbReference type="AlphaFoldDB" id="A0A975MPS0"/>
<dbReference type="KEGG" id="mpad:KEF85_04660"/>
<dbReference type="Gene3D" id="3.40.50.10140">
    <property type="entry name" value="Toll/interleukin-1 receptor homology (TIR) domain"/>
    <property type="match status" value="1"/>
</dbReference>
<proteinExistence type="predicted"/>
<dbReference type="PANTHER" id="PTHR23150:SF19">
    <property type="entry name" value="FORMYLGLYCINE-GENERATING ENZYME"/>
    <property type="match status" value="1"/>
</dbReference>
<dbReference type="InterPro" id="IPR016187">
    <property type="entry name" value="CTDL_fold"/>
</dbReference>
<dbReference type="InterPro" id="IPR000157">
    <property type="entry name" value="TIR_dom"/>
</dbReference>
<organism evidence="2 3">
    <name type="scientific">Methylomonas paludis</name>
    <dbReference type="NCBI Taxonomy" id="1173101"/>
    <lineage>
        <taxon>Bacteria</taxon>
        <taxon>Pseudomonadati</taxon>
        <taxon>Pseudomonadota</taxon>
        <taxon>Gammaproteobacteria</taxon>
        <taxon>Methylococcales</taxon>
        <taxon>Methylococcaceae</taxon>
        <taxon>Methylomonas</taxon>
    </lineage>
</organism>
<dbReference type="InterPro" id="IPR005532">
    <property type="entry name" value="SUMF_dom"/>
</dbReference>
<dbReference type="InterPro" id="IPR042095">
    <property type="entry name" value="SUMF_sf"/>
</dbReference>